<evidence type="ECO:0000313" key="10">
    <source>
        <dbReference type="Proteomes" id="UP001187531"/>
    </source>
</evidence>
<dbReference type="PANTHER" id="PTHR14190:SF7">
    <property type="entry name" value="VACUOLAR PROTEIN SORTING-ASSOCIATED PROTEIN 52 HOMOLOG"/>
    <property type="match status" value="1"/>
</dbReference>
<evidence type="ECO:0000313" key="9">
    <source>
        <dbReference type="EMBL" id="KAK2718942.1"/>
    </source>
</evidence>
<dbReference type="GO" id="GO:0019905">
    <property type="term" value="F:syntaxin binding"/>
    <property type="evidence" value="ECO:0007669"/>
    <property type="project" value="TreeGrafter"/>
</dbReference>
<keyword evidence="5" id="KW-0653">Protein transport</keyword>
<proteinExistence type="inferred from homology"/>
<dbReference type="GO" id="GO:0015031">
    <property type="term" value="P:protein transport"/>
    <property type="evidence" value="ECO:0007669"/>
    <property type="project" value="UniProtKB-KW"/>
</dbReference>
<name>A0AA88IBR7_ARTSF</name>
<feature type="domain" description="Vps52 C-terminal" evidence="8">
    <location>
        <begin position="234"/>
        <end position="545"/>
    </location>
</feature>
<evidence type="ECO:0000256" key="5">
    <source>
        <dbReference type="ARBA" id="ARBA00022927"/>
    </source>
</evidence>
<sequence>MESKILNETDADAIVEVLQSGIDIREFSTRTGVALEKAESESIQEYLHECENIIKLHEQISECDNVLENLETLLTSFQEKLGSISSEIMNIQRQSINISVKLGNRQAVKGELTQFLDELLVSKSLVNYICEAPATKPEFIESLKILDSKIAFAKEQKFRESTAFKDVQDVLNMLKTKALTKIREYLLQKIQQFKKPMTNYQIPQNELLKQKFFYQFIMCHQRELAAEVRSEYFDTISKMYYSYYSTYLRRLMRLQFGEAVTKEDLLGIEENVNRGFFSKPSLKQKSTVFTVGSRGDVLTSDLEAPIILPHAAQKAEIHYTFEALFRSMQFCLLDNSCREYLFITEFFCIQGPTAQEYFMEAMGKTLQAYKKLLEDYIPNAFDSIALFLCIHLVYRYKMLCHKRAVPSLDKYWDSLHQLLWLRFEHVMQLNIQSVRDFPTPKHATVEVRPHYVVRRFAEFSAALESIDSSFPQEMLQTLLGTLSAEIQNLMLRLASIFSQRRDQLIFLINNYDMILQIRLERNRNDVTKESGPFSNLLLSRTEEFVEDSLILHFGNIINFLKNAEIWIRDGKSDLISQNEGLGLSICRAFVDTWKKAVEILRREILGLFPNLKTGSTILQAALSELIQYYDRLLKALSHPGFKHIPTKVGLPNIHQFMADVKKFKPIF</sequence>
<dbReference type="InterPro" id="IPR048361">
    <property type="entry name" value="Vps52_C"/>
</dbReference>
<dbReference type="EMBL" id="JAVRJZ010000009">
    <property type="protein sequence ID" value="KAK2718942.1"/>
    <property type="molecule type" value="Genomic_DNA"/>
</dbReference>
<evidence type="ECO:0000259" key="7">
    <source>
        <dbReference type="Pfam" id="PF04129"/>
    </source>
</evidence>
<feature type="domain" description="Vps52 coiled-coil" evidence="7">
    <location>
        <begin position="46"/>
        <end position="217"/>
    </location>
</feature>
<comment type="similarity">
    <text evidence="2">Belongs to the VPS52 family.</text>
</comment>
<organism evidence="9 10">
    <name type="scientific">Artemia franciscana</name>
    <name type="common">Brine shrimp</name>
    <name type="synonym">Artemia sanfranciscana</name>
    <dbReference type="NCBI Taxonomy" id="6661"/>
    <lineage>
        <taxon>Eukaryota</taxon>
        <taxon>Metazoa</taxon>
        <taxon>Ecdysozoa</taxon>
        <taxon>Arthropoda</taxon>
        <taxon>Crustacea</taxon>
        <taxon>Branchiopoda</taxon>
        <taxon>Anostraca</taxon>
        <taxon>Artemiidae</taxon>
        <taxon>Artemia</taxon>
    </lineage>
</organism>
<comment type="caution">
    <text evidence="9">The sequence shown here is derived from an EMBL/GenBank/DDBJ whole genome shotgun (WGS) entry which is preliminary data.</text>
</comment>
<protein>
    <recommendedName>
        <fullName evidence="3">Vacuolar protein sorting-associated protein 52 homolog</fullName>
    </recommendedName>
</protein>
<keyword evidence="6" id="KW-0333">Golgi apparatus</keyword>
<evidence type="ECO:0000256" key="3">
    <source>
        <dbReference type="ARBA" id="ARBA00017083"/>
    </source>
</evidence>
<dbReference type="GO" id="GO:0007041">
    <property type="term" value="P:lysosomal transport"/>
    <property type="evidence" value="ECO:0007669"/>
    <property type="project" value="TreeGrafter"/>
</dbReference>
<dbReference type="AlphaFoldDB" id="A0AA88IBR7"/>
<dbReference type="GO" id="GO:0032456">
    <property type="term" value="P:endocytic recycling"/>
    <property type="evidence" value="ECO:0007669"/>
    <property type="project" value="TreeGrafter"/>
</dbReference>
<accession>A0AA88IBR7</accession>
<evidence type="ECO:0000256" key="2">
    <source>
        <dbReference type="ARBA" id="ARBA00008180"/>
    </source>
</evidence>
<dbReference type="Pfam" id="PF20655">
    <property type="entry name" value="Vps52_C"/>
    <property type="match status" value="1"/>
</dbReference>
<evidence type="ECO:0000256" key="1">
    <source>
        <dbReference type="ARBA" id="ARBA00004601"/>
    </source>
</evidence>
<dbReference type="Pfam" id="PF04129">
    <property type="entry name" value="Vps52_CC"/>
    <property type="match status" value="1"/>
</dbReference>
<evidence type="ECO:0000256" key="6">
    <source>
        <dbReference type="ARBA" id="ARBA00023034"/>
    </source>
</evidence>
<dbReference type="InterPro" id="IPR007258">
    <property type="entry name" value="Vps52"/>
</dbReference>
<comment type="subcellular location">
    <subcellularLocation>
        <location evidence="1">Golgi apparatus</location>
        <location evidence="1">trans-Golgi network</location>
    </subcellularLocation>
</comment>
<keyword evidence="4" id="KW-0813">Transport</keyword>
<reference evidence="9" key="1">
    <citation type="submission" date="2023-07" db="EMBL/GenBank/DDBJ databases">
        <title>Chromosome-level genome assembly of Artemia franciscana.</title>
        <authorList>
            <person name="Jo E."/>
        </authorList>
    </citation>
    <scope>NUCLEOTIDE SEQUENCE</scope>
    <source>
        <tissue evidence="9">Whole body</tissue>
    </source>
</reference>
<dbReference type="GO" id="GO:0000938">
    <property type="term" value="C:GARP complex"/>
    <property type="evidence" value="ECO:0007669"/>
    <property type="project" value="TreeGrafter"/>
</dbReference>
<dbReference type="GO" id="GO:0005829">
    <property type="term" value="C:cytosol"/>
    <property type="evidence" value="ECO:0007669"/>
    <property type="project" value="GOC"/>
</dbReference>
<evidence type="ECO:0000256" key="4">
    <source>
        <dbReference type="ARBA" id="ARBA00022448"/>
    </source>
</evidence>
<dbReference type="PANTHER" id="PTHR14190">
    <property type="entry name" value="SUPPRESSOR OF ACTIN MUTATIONS 2/VACUOLAR PROTEIN SORTING 52"/>
    <property type="match status" value="1"/>
</dbReference>
<dbReference type="InterPro" id="IPR048319">
    <property type="entry name" value="Vps52_CC"/>
</dbReference>
<dbReference type="GO" id="GO:0042147">
    <property type="term" value="P:retrograde transport, endosome to Golgi"/>
    <property type="evidence" value="ECO:0007669"/>
    <property type="project" value="TreeGrafter"/>
</dbReference>
<keyword evidence="10" id="KW-1185">Reference proteome</keyword>
<dbReference type="Proteomes" id="UP001187531">
    <property type="component" value="Unassembled WGS sequence"/>
</dbReference>
<dbReference type="GO" id="GO:0006896">
    <property type="term" value="P:Golgi to vacuole transport"/>
    <property type="evidence" value="ECO:0007669"/>
    <property type="project" value="TreeGrafter"/>
</dbReference>
<gene>
    <name evidence="9" type="ORF">QYM36_006076</name>
</gene>
<evidence type="ECO:0000259" key="8">
    <source>
        <dbReference type="Pfam" id="PF20655"/>
    </source>
</evidence>